<dbReference type="InterPro" id="IPR036452">
    <property type="entry name" value="Ribo_hydro-like"/>
</dbReference>
<gene>
    <name evidence="4" type="ordered locus">SpiGrapes_1061</name>
</gene>
<dbReference type="HOGENOM" id="CLU_036838_2_0_12"/>
<dbReference type="CDD" id="cd02651">
    <property type="entry name" value="nuc_hydro_IU_UC_XIUA"/>
    <property type="match status" value="1"/>
</dbReference>
<dbReference type="SUPFAM" id="SSF53590">
    <property type="entry name" value="Nucleoside hydrolase"/>
    <property type="match status" value="1"/>
</dbReference>
<dbReference type="Pfam" id="PF01156">
    <property type="entry name" value="IU_nuc_hydro"/>
    <property type="match status" value="1"/>
</dbReference>
<evidence type="ECO:0000259" key="3">
    <source>
        <dbReference type="Pfam" id="PF01156"/>
    </source>
</evidence>
<reference evidence="4 5" key="1">
    <citation type="submission" date="2011-11" db="EMBL/GenBank/DDBJ databases">
        <title>Complete sequence of Spirochaeta sp. grapes.</title>
        <authorList>
            <consortium name="US DOE Joint Genome Institute"/>
            <person name="Lucas S."/>
            <person name="Han J."/>
            <person name="Lapidus A."/>
            <person name="Cheng J.-F."/>
            <person name="Goodwin L."/>
            <person name="Pitluck S."/>
            <person name="Peters L."/>
            <person name="Ovchinnikova G."/>
            <person name="Munk A.C."/>
            <person name="Detter J.C."/>
            <person name="Han C."/>
            <person name="Tapia R."/>
            <person name="Land M."/>
            <person name="Hauser L."/>
            <person name="Kyrpides N."/>
            <person name="Ivanova N."/>
            <person name="Pagani I."/>
            <person name="Ritalahtilisa K."/>
            <person name="Loeffler F."/>
            <person name="Woyke T."/>
        </authorList>
    </citation>
    <scope>NUCLEOTIDE SEQUENCE [LARGE SCALE GENOMIC DNA]</scope>
    <source>
        <strain evidence="5">ATCC BAA-1885 / DSM 22778 / Grapes</strain>
    </source>
</reference>
<dbReference type="STRING" id="158190.SpiGrapes_1061"/>
<dbReference type="Gene3D" id="3.90.245.10">
    <property type="entry name" value="Ribonucleoside hydrolase-like"/>
    <property type="match status" value="1"/>
</dbReference>
<keyword evidence="2" id="KW-0326">Glycosidase</keyword>
<accession>G8QRV2</accession>
<evidence type="ECO:0000256" key="2">
    <source>
        <dbReference type="ARBA" id="ARBA00023295"/>
    </source>
</evidence>
<protein>
    <submittedName>
        <fullName evidence="4">Inosine-uridine nucleoside N-ribohydrolase</fullName>
    </submittedName>
</protein>
<proteinExistence type="predicted"/>
<feature type="domain" description="Inosine/uridine-preferring nucleoside hydrolase" evidence="3">
    <location>
        <begin position="4"/>
        <end position="293"/>
    </location>
</feature>
<dbReference type="GO" id="GO:0006152">
    <property type="term" value="P:purine nucleoside catabolic process"/>
    <property type="evidence" value="ECO:0007669"/>
    <property type="project" value="TreeGrafter"/>
</dbReference>
<dbReference type="GO" id="GO:0045437">
    <property type="term" value="F:uridine nucleosidase activity"/>
    <property type="evidence" value="ECO:0007669"/>
    <property type="project" value="UniProtKB-ARBA"/>
</dbReference>
<dbReference type="GO" id="GO:0005829">
    <property type="term" value="C:cytosol"/>
    <property type="evidence" value="ECO:0007669"/>
    <property type="project" value="TreeGrafter"/>
</dbReference>
<dbReference type="KEGG" id="sgp:SpiGrapes_1061"/>
<organism evidence="4 5">
    <name type="scientific">Sphaerochaeta pleomorpha (strain ATCC BAA-1885 / DSM 22778 / Grapes)</name>
    <dbReference type="NCBI Taxonomy" id="158190"/>
    <lineage>
        <taxon>Bacteria</taxon>
        <taxon>Pseudomonadati</taxon>
        <taxon>Spirochaetota</taxon>
        <taxon>Spirochaetia</taxon>
        <taxon>Spirochaetales</taxon>
        <taxon>Sphaerochaetaceae</taxon>
        <taxon>Sphaerochaeta</taxon>
    </lineage>
</organism>
<dbReference type="InterPro" id="IPR015910">
    <property type="entry name" value="I/U_nuclsd_hydro_CS"/>
</dbReference>
<keyword evidence="5" id="KW-1185">Reference proteome</keyword>
<evidence type="ECO:0000256" key="1">
    <source>
        <dbReference type="ARBA" id="ARBA00022801"/>
    </source>
</evidence>
<dbReference type="PANTHER" id="PTHR12304">
    <property type="entry name" value="INOSINE-URIDINE PREFERRING NUCLEOSIDE HYDROLASE"/>
    <property type="match status" value="1"/>
</dbReference>
<dbReference type="eggNOG" id="COG1957">
    <property type="taxonomic scope" value="Bacteria"/>
</dbReference>
<dbReference type="GO" id="GO:0008477">
    <property type="term" value="F:purine nucleosidase activity"/>
    <property type="evidence" value="ECO:0007669"/>
    <property type="project" value="TreeGrafter"/>
</dbReference>
<evidence type="ECO:0000313" key="5">
    <source>
        <dbReference type="Proteomes" id="UP000005632"/>
    </source>
</evidence>
<keyword evidence="1 4" id="KW-0378">Hydrolase</keyword>
<dbReference type="PANTHER" id="PTHR12304:SF4">
    <property type="entry name" value="URIDINE NUCLEOSIDASE"/>
    <property type="match status" value="1"/>
</dbReference>
<dbReference type="RefSeq" id="WP_014269734.1">
    <property type="nucleotide sequence ID" value="NC_016633.1"/>
</dbReference>
<dbReference type="AlphaFoldDB" id="G8QRV2"/>
<name>G8QRV2_SPHPG</name>
<sequence>MERVIMDVDTGLDDAVAIVLAAGSEQIQIEGIVAVCGNMGLEYTLENTLNVCDLLDITAPVYKGADRPLLRDKVDAGEFHGKTGLDGPVFPPRKKQVTKGLGVQYIIDTVLANPNQINLVAVGPLTDIALAIRVEPKVALLAKRIVIMGGSFSRGNVTEFAEFNTYADPEAAQIVFTSGANLFLFPLDCTMQVRLSKERLASYHAMHKKASTMVSACMDTYMYNYERFNQGLPVLHDPLCIAFLIDPTLFGLHRKEVTVELAEKKEYGRTLAGKDCTNGGVSVALQAKTEGFWALMDSALATLQ</sequence>
<evidence type="ECO:0000313" key="4">
    <source>
        <dbReference type="EMBL" id="AEV28885.1"/>
    </source>
</evidence>
<dbReference type="EMBL" id="CP003155">
    <property type="protein sequence ID" value="AEV28885.1"/>
    <property type="molecule type" value="Genomic_DNA"/>
</dbReference>
<dbReference type="OrthoDB" id="9797882at2"/>
<dbReference type="Proteomes" id="UP000005632">
    <property type="component" value="Chromosome"/>
</dbReference>
<dbReference type="InterPro" id="IPR001910">
    <property type="entry name" value="Inosine/uridine_hydrolase_dom"/>
</dbReference>
<dbReference type="PROSITE" id="PS01247">
    <property type="entry name" value="IUNH"/>
    <property type="match status" value="1"/>
</dbReference>
<dbReference type="InterPro" id="IPR023186">
    <property type="entry name" value="IUNH"/>
</dbReference>